<reference evidence="13 14" key="1">
    <citation type="submission" date="2017-09" db="EMBL/GenBank/DDBJ databases">
        <title>Complete genome sequence of Oxytococcus suis strain ZY16052.</title>
        <authorList>
            <person name="Li F."/>
        </authorList>
    </citation>
    <scope>NUCLEOTIDE SEQUENCE [LARGE SCALE GENOMIC DNA]</scope>
    <source>
        <strain evidence="13 14">ZY16052</strain>
    </source>
</reference>
<dbReference type="GO" id="GO:0008360">
    <property type="term" value="P:regulation of cell shape"/>
    <property type="evidence" value="ECO:0007669"/>
    <property type="project" value="UniProtKB-KW"/>
</dbReference>
<feature type="region of interest" description="Disordered" evidence="10">
    <location>
        <begin position="350"/>
        <end position="388"/>
    </location>
</feature>
<dbReference type="OrthoDB" id="9791132at2"/>
<proteinExistence type="inferred from homology"/>
<evidence type="ECO:0000256" key="2">
    <source>
        <dbReference type="ARBA" id="ARBA00022729"/>
    </source>
</evidence>
<keyword evidence="5" id="KW-0573">Peptidoglycan synthesis</keyword>
<feature type="active site" evidence="7">
    <location>
        <position position="161"/>
    </location>
</feature>
<comment type="similarity">
    <text evidence="1 9">Belongs to the peptidase S11 family.</text>
</comment>
<keyword evidence="3" id="KW-0378">Hydrolase</keyword>
<dbReference type="GO" id="GO:0009252">
    <property type="term" value="P:peptidoglycan biosynthetic process"/>
    <property type="evidence" value="ECO:0007669"/>
    <property type="project" value="UniProtKB-KW"/>
</dbReference>
<dbReference type="InterPro" id="IPR012338">
    <property type="entry name" value="Beta-lactam/transpept-like"/>
</dbReference>
<dbReference type="Pfam" id="PF00768">
    <property type="entry name" value="Peptidase_S11"/>
    <property type="match status" value="1"/>
</dbReference>
<evidence type="ECO:0000256" key="11">
    <source>
        <dbReference type="SAM" id="SignalP"/>
    </source>
</evidence>
<keyword evidence="6" id="KW-0961">Cell wall biogenesis/degradation</keyword>
<dbReference type="EMBL" id="CP023434">
    <property type="protein sequence ID" value="AXY25125.1"/>
    <property type="molecule type" value="Genomic_DNA"/>
</dbReference>
<feature type="active site" description="Proton acceptor" evidence="7">
    <location>
        <position position="99"/>
    </location>
</feature>
<organism evidence="13 14">
    <name type="scientific">Suicoccus acidiformans</name>
    <dbReference type="NCBI Taxonomy" id="2036206"/>
    <lineage>
        <taxon>Bacteria</taxon>
        <taxon>Bacillati</taxon>
        <taxon>Bacillota</taxon>
        <taxon>Bacilli</taxon>
        <taxon>Lactobacillales</taxon>
        <taxon>Aerococcaceae</taxon>
        <taxon>Suicoccus</taxon>
    </lineage>
</organism>
<protein>
    <recommendedName>
        <fullName evidence="12">Peptidase S11 D-alanyl-D-alanine carboxypeptidase A N-terminal domain-containing protein</fullName>
    </recommendedName>
</protein>
<dbReference type="GO" id="GO:0006508">
    <property type="term" value="P:proteolysis"/>
    <property type="evidence" value="ECO:0007669"/>
    <property type="project" value="InterPro"/>
</dbReference>
<dbReference type="PANTHER" id="PTHR21581:SF11">
    <property type="entry name" value="D-ALANYL-D-ALANINE CARBOXYPEPTIDASE DACA"/>
    <property type="match status" value="1"/>
</dbReference>
<dbReference type="Proteomes" id="UP000263232">
    <property type="component" value="Chromosome"/>
</dbReference>
<evidence type="ECO:0000256" key="5">
    <source>
        <dbReference type="ARBA" id="ARBA00022984"/>
    </source>
</evidence>
<keyword evidence="4" id="KW-0133">Cell shape</keyword>
<name>A0A347WJ68_9LACT</name>
<evidence type="ECO:0000256" key="9">
    <source>
        <dbReference type="RuleBase" id="RU004016"/>
    </source>
</evidence>
<gene>
    <name evidence="13" type="ORF">CL176_03255</name>
</gene>
<accession>A0A347WJ68</accession>
<sequence>MLTSHRVKHFVKLGLALVLFAQPSAQIFALSKTPDLGSNATNIQPTEDYVEPEEYPQKLKDWYAQNMDARSYIAVDAETHRVLAQKEGNTPYPIASMSKVISIYLVYKALDEGALKMDQMITVSDAIAEGIASNVNLSNVGLVAGVEYSVEDLIYGVMLESGNDATSALMWEIYGSEEAAVQAIRDQLQAWNITNFQFYSTSGAPNEELPESLWVAGSGVDDENIMSASDVALMTQYAVEAYPAILDVTSTPEYLFKEGTEYERPLYNPNLLLPGALYGREGNLGVKSGFTDDAGRNFVAVGDENGRRIVSVVMGVVGEDPSTGEPLTAYWDQEILLDGLLDYPELYQNENLPTNLPAEPEPEEVEEEAGEATEEPADPNLENRRDNPLTNFMRNIFSIFN</sequence>
<feature type="compositionally biased region" description="Acidic residues" evidence="10">
    <location>
        <begin position="360"/>
        <end position="377"/>
    </location>
</feature>
<feature type="chain" id="PRO_5038663595" description="Peptidase S11 D-alanyl-D-alanine carboxypeptidase A N-terminal domain-containing protein" evidence="11">
    <location>
        <begin position="22"/>
        <end position="401"/>
    </location>
</feature>
<keyword evidence="14" id="KW-1185">Reference proteome</keyword>
<feature type="binding site" evidence="8">
    <location>
        <position position="287"/>
    </location>
    <ligand>
        <name>substrate</name>
    </ligand>
</feature>
<evidence type="ECO:0000313" key="14">
    <source>
        <dbReference type="Proteomes" id="UP000263232"/>
    </source>
</evidence>
<dbReference type="AlphaFoldDB" id="A0A347WJ68"/>
<dbReference type="KEGG" id="abae:CL176_03255"/>
<evidence type="ECO:0000256" key="6">
    <source>
        <dbReference type="ARBA" id="ARBA00023316"/>
    </source>
</evidence>
<dbReference type="GO" id="GO:0009002">
    <property type="term" value="F:serine-type D-Ala-D-Ala carboxypeptidase activity"/>
    <property type="evidence" value="ECO:0007669"/>
    <property type="project" value="InterPro"/>
</dbReference>
<evidence type="ECO:0000256" key="3">
    <source>
        <dbReference type="ARBA" id="ARBA00022801"/>
    </source>
</evidence>
<feature type="signal peptide" evidence="11">
    <location>
        <begin position="1"/>
        <end position="21"/>
    </location>
</feature>
<feature type="domain" description="Peptidase S11 D-alanyl-D-alanine carboxypeptidase A N-terminal" evidence="12">
    <location>
        <begin position="65"/>
        <end position="316"/>
    </location>
</feature>
<evidence type="ECO:0000256" key="1">
    <source>
        <dbReference type="ARBA" id="ARBA00007164"/>
    </source>
</evidence>
<keyword evidence="2 11" id="KW-0732">Signal</keyword>
<evidence type="ECO:0000256" key="4">
    <source>
        <dbReference type="ARBA" id="ARBA00022960"/>
    </source>
</evidence>
<dbReference type="PANTHER" id="PTHR21581">
    <property type="entry name" value="D-ALANYL-D-ALANINE CARBOXYPEPTIDASE"/>
    <property type="match status" value="1"/>
</dbReference>
<dbReference type="Gene3D" id="3.40.710.10">
    <property type="entry name" value="DD-peptidase/beta-lactamase superfamily"/>
    <property type="match status" value="1"/>
</dbReference>
<dbReference type="SUPFAM" id="SSF56601">
    <property type="entry name" value="beta-lactamase/transpeptidase-like"/>
    <property type="match status" value="1"/>
</dbReference>
<dbReference type="GO" id="GO:0071555">
    <property type="term" value="P:cell wall organization"/>
    <property type="evidence" value="ECO:0007669"/>
    <property type="project" value="UniProtKB-KW"/>
</dbReference>
<dbReference type="PRINTS" id="PR00725">
    <property type="entry name" value="DADACBPTASE1"/>
</dbReference>
<dbReference type="InterPro" id="IPR001967">
    <property type="entry name" value="Peptidase_S11_N"/>
</dbReference>
<evidence type="ECO:0000256" key="10">
    <source>
        <dbReference type="SAM" id="MobiDB-lite"/>
    </source>
</evidence>
<evidence type="ECO:0000313" key="13">
    <source>
        <dbReference type="EMBL" id="AXY25125.1"/>
    </source>
</evidence>
<feature type="active site" description="Acyl-ester intermediate" evidence="7">
    <location>
        <position position="96"/>
    </location>
</feature>
<dbReference type="RefSeq" id="WP_118990041.1">
    <property type="nucleotide sequence ID" value="NZ_CP023434.1"/>
</dbReference>
<evidence type="ECO:0000256" key="8">
    <source>
        <dbReference type="PIRSR" id="PIRSR618044-2"/>
    </source>
</evidence>
<evidence type="ECO:0000259" key="12">
    <source>
        <dbReference type="Pfam" id="PF00768"/>
    </source>
</evidence>
<dbReference type="InterPro" id="IPR018044">
    <property type="entry name" value="Peptidase_S11"/>
</dbReference>
<evidence type="ECO:0000256" key="7">
    <source>
        <dbReference type="PIRSR" id="PIRSR618044-1"/>
    </source>
</evidence>